<dbReference type="GO" id="GO:0010507">
    <property type="term" value="P:negative regulation of autophagy"/>
    <property type="evidence" value="ECO:0007669"/>
    <property type="project" value="TreeGrafter"/>
</dbReference>
<proteinExistence type="inferred from homology"/>
<dbReference type="GO" id="GO:1990131">
    <property type="term" value="C:Gtr1-Gtr2 GTPase complex"/>
    <property type="evidence" value="ECO:0007669"/>
    <property type="project" value="UniProtKB-UniRule"/>
</dbReference>
<dbReference type="GO" id="GO:0012505">
    <property type="term" value="C:endomembrane system"/>
    <property type="evidence" value="ECO:0007669"/>
    <property type="project" value="UniProtKB-SubCell"/>
</dbReference>
<keyword evidence="5 8" id="KW-0342">GTP-binding</keyword>
<dbReference type="GO" id="GO:0005634">
    <property type="term" value="C:nucleus"/>
    <property type="evidence" value="ECO:0007669"/>
    <property type="project" value="TreeGrafter"/>
</dbReference>
<comment type="subcellular location">
    <subcellularLocation>
        <location evidence="1">Endomembrane system</location>
    </subcellularLocation>
</comment>
<dbReference type="FunCoup" id="W2SE23">
    <property type="interactions" value="577"/>
</dbReference>
<feature type="compositionally biased region" description="Polar residues" evidence="9">
    <location>
        <begin position="61"/>
        <end position="83"/>
    </location>
</feature>
<evidence type="ECO:0000256" key="4">
    <source>
        <dbReference type="ARBA" id="ARBA00022801"/>
    </source>
</evidence>
<dbReference type="SUPFAM" id="SSF52540">
    <property type="entry name" value="P-loop containing nucleoside triphosphate hydrolases"/>
    <property type="match status" value="1"/>
</dbReference>
<comment type="catalytic activity">
    <reaction evidence="7">
        <text>GTP + H2O = GDP + phosphate + H(+)</text>
        <dbReference type="Rhea" id="RHEA:19669"/>
        <dbReference type="ChEBI" id="CHEBI:15377"/>
        <dbReference type="ChEBI" id="CHEBI:15378"/>
        <dbReference type="ChEBI" id="CHEBI:37565"/>
        <dbReference type="ChEBI" id="CHEBI:43474"/>
        <dbReference type="ChEBI" id="CHEBI:58189"/>
    </reaction>
    <physiologicalReaction direction="left-to-right" evidence="7">
        <dbReference type="Rhea" id="RHEA:19670"/>
    </physiologicalReaction>
</comment>
<feature type="compositionally biased region" description="Basic and acidic residues" evidence="9">
    <location>
        <begin position="100"/>
        <end position="109"/>
    </location>
</feature>
<dbReference type="eggNOG" id="KOG3887">
    <property type="taxonomic scope" value="Eukaryota"/>
</dbReference>
<dbReference type="CDD" id="cd11385">
    <property type="entry name" value="RagC_like"/>
    <property type="match status" value="1"/>
</dbReference>
<dbReference type="Gene3D" id="3.30.450.190">
    <property type="match status" value="1"/>
</dbReference>
<gene>
    <name evidence="10" type="ORF">HMPREF1541_00482</name>
</gene>
<dbReference type="InterPro" id="IPR039400">
    <property type="entry name" value="RagC/D"/>
</dbReference>
<dbReference type="PANTHER" id="PTHR11259:SF2">
    <property type="entry name" value="GH16429P"/>
    <property type="match status" value="1"/>
</dbReference>
<evidence type="ECO:0000256" key="1">
    <source>
        <dbReference type="ARBA" id="ARBA00004308"/>
    </source>
</evidence>
<keyword evidence="11" id="KW-1185">Reference proteome</keyword>
<dbReference type="GO" id="GO:0003924">
    <property type="term" value="F:GTPase activity"/>
    <property type="evidence" value="ECO:0007669"/>
    <property type="project" value="UniProtKB-UniRule"/>
</dbReference>
<feature type="region of interest" description="Disordered" evidence="9">
    <location>
        <begin position="61"/>
        <end position="111"/>
    </location>
</feature>
<reference evidence="10 11" key="1">
    <citation type="submission" date="2013-03" db="EMBL/GenBank/DDBJ databases">
        <title>The Genome Sequence of Phialophora europaea CBS 101466.</title>
        <authorList>
            <consortium name="The Broad Institute Genomics Platform"/>
            <person name="Cuomo C."/>
            <person name="de Hoog S."/>
            <person name="Gorbushina A."/>
            <person name="Walker B."/>
            <person name="Young S.K."/>
            <person name="Zeng Q."/>
            <person name="Gargeya S."/>
            <person name="Fitzgerald M."/>
            <person name="Haas B."/>
            <person name="Abouelleil A."/>
            <person name="Allen A.W."/>
            <person name="Alvarado L."/>
            <person name="Arachchi H.M."/>
            <person name="Berlin A.M."/>
            <person name="Chapman S.B."/>
            <person name="Gainer-Dewar J."/>
            <person name="Goldberg J."/>
            <person name="Griggs A."/>
            <person name="Gujja S."/>
            <person name="Hansen M."/>
            <person name="Howarth C."/>
            <person name="Imamovic A."/>
            <person name="Ireland A."/>
            <person name="Larimer J."/>
            <person name="McCowan C."/>
            <person name="Murphy C."/>
            <person name="Pearson M."/>
            <person name="Poon T.W."/>
            <person name="Priest M."/>
            <person name="Roberts A."/>
            <person name="Saif S."/>
            <person name="Shea T."/>
            <person name="Sisk P."/>
            <person name="Sykes S."/>
            <person name="Wortman J."/>
            <person name="Nusbaum C."/>
            <person name="Birren B."/>
        </authorList>
    </citation>
    <scope>NUCLEOTIDE SEQUENCE [LARGE SCALE GENOMIC DNA]</scope>
    <source>
        <strain evidence="10 11">CBS 101466</strain>
    </source>
</reference>
<dbReference type="InterPro" id="IPR006762">
    <property type="entry name" value="Gtr1_RagA"/>
</dbReference>
<dbReference type="Gene3D" id="3.40.50.300">
    <property type="entry name" value="P-loop containing nucleotide triphosphate hydrolases"/>
    <property type="match status" value="1"/>
</dbReference>
<evidence type="ECO:0000256" key="3">
    <source>
        <dbReference type="ARBA" id="ARBA00022741"/>
    </source>
</evidence>
<dbReference type="Proteomes" id="UP000030752">
    <property type="component" value="Unassembled WGS sequence"/>
</dbReference>
<dbReference type="VEuPathDB" id="FungiDB:HMPREF1541_00482"/>
<dbReference type="FunFam" id="3.40.50.300:FF:000643">
    <property type="entry name" value="Small monomeric GTPase (Gtr2)"/>
    <property type="match status" value="1"/>
</dbReference>
<dbReference type="AlphaFoldDB" id="W2SE23"/>
<dbReference type="GeneID" id="19967821"/>
<sequence length="461" mass="52207">MSSSDEELSRRLAEASLNKFRNQDLLHHQVGERRMKPSYVYCAVIASFHKNAEQIVKLKTNNSSAETSKPFSQETFSLSTKLTPPSEDSEEAPTAGSLRVSDHKDEISKPEVPAQTWRAIMQGNMKPRLLLMGQRRSGKSSITNVVFHKHPPQETIFIESTTRILKEVFESFMDFQIWDFPGQLDYFDPAFDSGEIFKNIGALIWVIDAQDDYNDSLNRLVVTIMNLQQTDYREILVEVFIHKTDGLPDEMKGDVYTDITSRVSDELADAGYINPRVTYHVTSIFDSSIFEALSRVIQKLIPELNTLQNLLNTLADATGIEKAYLFDINSKIYVASDTRPVDMGSYDICSAMIDFVLDTIDLFNYPRKNPKKLGAQMNEVEASTTFSHDPSLMVILKEVNRYLTLVALIKEKDAKDKKGLIDYNVHIMSEAINKVFGVKEKIAKEDARTSAQEEAEASEVQ</sequence>
<keyword evidence="4" id="KW-0378">Hydrolase</keyword>
<evidence type="ECO:0000256" key="2">
    <source>
        <dbReference type="ARBA" id="ARBA00007756"/>
    </source>
</evidence>
<comment type="function">
    <text evidence="8">GTPase involved in activation of the TORC1 signaling pathway, which promotes growth and represses autophagy in nutrient-rich conditions.</text>
</comment>
<evidence type="ECO:0000256" key="8">
    <source>
        <dbReference type="RuleBase" id="RU367014"/>
    </source>
</evidence>
<evidence type="ECO:0000256" key="5">
    <source>
        <dbReference type="ARBA" id="ARBA00023134"/>
    </source>
</evidence>
<dbReference type="STRING" id="1220924.W2SE23"/>
<evidence type="ECO:0000256" key="7">
    <source>
        <dbReference type="ARBA" id="ARBA00049117"/>
    </source>
</evidence>
<name>W2SE23_CYPE1</name>
<dbReference type="RefSeq" id="XP_008711010.1">
    <property type="nucleotide sequence ID" value="XM_008712788.1"/>
</dbReference>
<dbReference type="GO" id="GO:1904263">
    <property type="term" value="P:positive regulation of TORC1 signaling"/>
    <property type="evidence" value="ECO:0007669"/>
    <property type="project" value="TreeGrafter"/>
</dbReference>
<evidence type="ECO:0000256" key="9">
    <source>
        <dbReference type="SAM" id="MobiDB-lite"/>
    </source>
</evidence>
<keyword evidence="3 8" id="KW-0547">Nucleotide-binding</keyword>
<protein>
    <recommendedName>
        <fullName evidence="8">GTP-binding protein</fullName>
    </recommendedName>
</protein>
<dbReference type="GO" id="GO:0005525">
    <property type="term" value="F:GTP binding"/>
    <property type="evidence" value="ECO:0007669"/>
    <property type="project" value="UniProtKB-UniRule"/>
</dbReference>
<comment type="similarity">
    <text evidence="2 8">Belongs to the GTR/RAG GTP-binding protein family.</text>
</comment>
<dbReference type="PANTHER" id="PTHR11259">
    <property type="entry name" value="RAS-RELATED GTP BINDING RAG/GTR YEAST"/>
    <property type="match status" value="1"/>
</dbReference>
<evidence type="ECO:0000313" key="11">
    <source>
        <dbReference type="Proteomes" id="UP000030752"/>
    </source>
</evidence>
<dbReference type="EMBL" id="KB822711">
    <property type="protein sequence ID" value="ETN46298.1"/>
    <property type="molecule type" value="Genomic_DNA"/>
</dbReference>
<dbReference type="Pfam" id="PF04670">
    <property type="entry name" value="Gtr1_RagA"/>
    <property type="match status" value="1"/>
</dbReference>
<dbReference type="GO" id="GO:0009267">
    <property type="term" value="P:cellular response to starvation"/>
    <property type="evidence" value="ECO:0007669"/>
    <property type="project" value="TreeGrafter"/>
</dbReference>
<dbReference type="InterPro" id="IPR027417">
    <property type="entry name" value="P-loop_NTPase"/>
</dbReference>
<evidence type="ECO:0000313" key="10">
    <source>
        <dbReference type="EMBL" id="ETN46298.1"/>
    </source>
</evidence>
<dbReference type="OrthoDB" id="26136at2759"/>
<accession>W2SE23</accession>
<organism evidence="10 11">
    <name type="scientific">Cyphellophora europaea (strain CBS 101466)</name>
    <name type="common">Phialophora europaea</name>
    <dbReference type="NCBI Taxonomy" id="1220924"/>
    <lineage>
        <taxon>Eukaryota</taxon>
        <taxon>Fungi</taxon>
        <taxon>Dikarya</taxon>
        <taxon>Ascomycota</taxon>
        <taxon>Pezizomycotina</taxon>
        <taxon>Eurotiomycetes</taxon>
        <taxon>Chaetothyriomycetidae</taxon>
        <taxon>Chaetothyriales</taxon>
        <taxon>Cyphellophoraceae</taxon>
        <taxon>Cyphellophora</taxon>
    </lineage>
</organism>
<evidence type="ECO:0000256" key="6">
    <source>
        <dbReference type="ARBA" id="ARBA00023136"/>
    </source>
</evidence>
<comment type="subunit">
    <text evidence="8">Component of the GSE complex.</text>
</comment>
<keyword evidence="6" id="KW-0472">Membrane</keyword>
<dbReference type="GO" id="GO:0000329">
    <property type="term" value="C:fungal-type vacuole membrane"/>
    <property type="evidence" value="ECO:0007669"/>
    <property type="project" value="EnsemblFungi"/>
</dbReference>
<dbReference type="InParanoid" id="W2SE23"/>
<dbReference type="HOGENOM" id="CLU_047421_2_1_1"/>